<keyword evidence="4" id="KW-0378">Hydrolase</keyword>
<feature type="compositionally biased region" description="Basic and acidic residues" evidence="1">
    <location>
        <begin position="290"/>
        <end position="303"/>
    </location>
</feature>
<comment type="caution">
    <text evidence="4">The sequence shown here is derived from an EMBL/GenBank/DDBJ whole genome shotgun (WGS) entry which is preliminary data.</text>
</comment>
<feature type="region of interest" description="Disordered" evidence="1">
    <location>
        <begin position="209"/>
        <end position="228"/>
    </location>
</feature>
<keyword evidence="4" id="KW-0269">Exonuclease</keyword>
<reference evidence="4 5" key="1">
    <citation type="submission" date="2018-10" db="EMBL/GenBank/DDBJ databases">
        <title>Sequencing the genomes of 1000 actinobacteria strains.</title>
        <authorList>
            <person name="Klenk H.-P."/>
        </authorList>
    </citation>
    <scope>NUCLEOTIDE SEQUENCE [LARGE SCALE GENOMIC DNA]</scope>
    <source>
        <strain evidence="4 5">DSM 44343</strain>
    </source>
</reference>
<evidence type="ECO:0000313" key="6">
    <source>
        <dbReference type="Proteomes" id="UP001185792"/>
    </source>
</evidence>
<dbReference type="EMBL" id="JAWLUM010000011">
    <property type="protein sequence ID" value="MDV7137154.1"/>
    <property type="molecule type" value="Genomic_DNA"/>
</dbReference>
<sequence length="309" mass="32746">MVSIATWNVENLFTPDADSGPDTAAEFAAKADALAATISEMDPDVLALQEIGALGALENVLGRVGGRWYVETAEPDGRGIRVAIAARTPLSQVYQVGPFLDGLRPVQVDDTAVGETAMGRPALHAVVDGVHVLTCHLKSKLLTFPGGRFSPRDEDERARFATYALFRRAAEAATVRAAATTILAADGDAPLVVLGDLNDTVDAATTQLMAGPPGSEIGTGGYTQPDSGDRQRLWNLAAHIPEDQRFSRIYRGRRELIDHILVSHALVDQIADGAVTTDHAGVTPSVTDNPAERRNSPGSDHRPVMAIAS</sequence>
<dbReference type="InterPro" id="IPR005135">
    <property type="entry name" value="Endo/exonuclease/phosphatase"/>
</dbReference>
<evidence type="ECO:0000256" key="1">
    <source>
        <dbReference type="SAM" id="MobiDB-lite"/>
    </source>
</evidence>
<proteinExistence type="predicted"/>
<protein>
    <submittedName>
        <fullName evidence="4">Endonuclease/exonuclease/phosphatase family protein</fullName>
    </submittedName>
</protein>
<dbReference type="PANTHER" id="PTHR42834:SF1">
    <property type="entry name" value="ENDONUCLEASE_EXONUCLEASE_PHOSPHATASE FAMILY PROTEIN (AFU_ORTHOLOGUE AFUA_3G09210)"/>
    <property type="match status" value="1"/>
</dbReference>
<dbReference type="EMBL" id="RBKV01000002">
    <property type="protein sequence ID" value="RKR79772.1"/>
    <property type="molecule type" value="Genomic_DNA"/>
</dbReference>
<evidence type="ECO:0000313" key="5">
    <source>
        <dbReference type="Proteomes" id="UP000274762"/>
    </source>
</evidence>
<evidence type="ECO:0000313" key="4">
    <source>
        <dbReference type="EMBL" id="RKR79772.1"/>
    </source>
</evidence>
<dbReference type="GO" id="GO:0004527">
    <property type="term" value="F:exonuclease activity"/>
    <property type="evidence" value="ECO:0007669"/>
    <property type="project" value="UniProtKB-KW"/>
</dbReference>
<dbReference type="Pfam" id="PF03372">
    <property type="entry name" value="Exo_endo_phos"/>
    <property type="match status" value="1"/>
</dbReference>
<evidence type="ECO:0000313" key="3">
    <source>
        <dbReference type="EMBL" id="MDV7137154.1"/>
    </source>
</evidence>
<feature type="domain" description="Endonuclease/exonuclease/phosphatase" evidence="2">
    <location>
        <begin position="5"/>
        <end position="301"/>
    </location>
</feature>
<accession>A0A495IT87</accession>
<dbReference type="RefSeq" id="WP_023957746.1">
    <property type="nucleotide sequence ID" value="NZ_CBCRXS010000019.1"/>
</dbReference>
<keyword evidence="6" id="KW-1185">Reference proteome</keyword>
<dbReference type="Gene3D" id="3.60.10.10">
    <property type="entry name" value="Endonuclease/exonuclease/phosphatase"/>
    <property type="match status" value="1"/>
</dbReference>
<dbReference type="InterPro" id="IPR036691">
    <property type="entry name" value="Endo/exonu/phosph_ase_sf"/>
</dbReference>
<dbReference type="PANTHER" id="PTHR42834">
    <property type="entry name" value="ENDONUCLEASE/EXONUCLEASE/PHOSPHATASE FAMILY PROTEIN (AFU_ORTHOLOGUE AFUA_3G09210)"/>
    <property type="match status" value="1"/>
</dbReference>
<keyword evidence="4" id="KW-0540">Nuclease</keyword>
<feature type="region of interest" description="Disordered" evidence="1">
    <location>
        <begin position="278"/>
        <end position="309"/>
    </location>
</feature>
<accession>A0A315SCV7</accession>
<organism evidence="4 5">
    <name type="scientific">Williamsia marianensis</name>
    <dbReference type="NCBI Taxonomy" id="85044"/>
    <lineage>
        <taxon>Bacteria</taxon>
        <taxon>Bacillati</taxon>
        <taxon>Actinomycetota</taxon>
        <taxon>Actinomycetes</taxon>
        <taxon>Mycobacteriales</taxon>
        <taxon>Nocardiaceae</taxon>
        <taxon>Williamsia</taxon>
    </lineage>
</organism>
<dbReference type="Proteomes" id="UP001185792">
    <property type="component" value="Unassembled WGS sequence"/>
</dbReference>
<name>A0A315SCV7_WILMA</name>
<dbReference type="Proteomes" id="UP000274762">
    <property type="component" value="Unassembled WGS sequence"/>
</dbReference>
<keyword evidence="4" id="KW-0255">Endonuclease</keyword>
<dbReference type="AlphaFoldDB" id="A0A315SCV7"/>
<reference evidence="3 6" key="2">
    <citation type="submission" date="2023-10" db="EMBL/GenBank/DDBJ databases">
        <title>Development of a sustainable strategy for remediation of hydrocarbon-contaminated territories based on the waste exchange concept.</title>
        <authorList>
            <person name="Krivoruchko A."/>
        </authorList>
    </citation>
    <scope>NUCLEOTIDE SEQUENCE [LARGE SCALE GENOMIC DNA]</scope>
    <source>
        <strain evidence="3 6">IEGM 1236</strain>
    </source>
</reference>
<gene>
    <name evidence="4" type="ORF">DFJ75_4909</name>
    <name evidence="3" type="ORF">R4198_25980</name>
</gene>
<dbReference type="GO" id="GO:0004519">
    <property type="term" value="F:endonuclease activity"/>
    <property type="evidence" value="ECO:0007669"/>
    <property type="project" value="UniProtKB-KW"/>
</dbReference>
<evidence type="ECO:0000259" key="2">
    <source>
        <dbReference type="Pfam" id="PF03372"/>
    </source>
</evidence>
<dbReference type="SUPFAM" id="SSF56219">
    <property type="entry name" value="DNase I-like"/>
    <property type="match status" value="1"/>
</dbReference>